<dbReference type="Proteomes" id="UP000551848">
    <property type="component" value="Unassembled WGS sequence"/>
</dbReference>
<dbReference type="AlphaFoldDB" id="A0A838Y242"/>
<dbReference type="EMBL" id="JACETL010000061">
    <property type="protein sequence ID" value="MBA4692947.1"/>
    <property type="molecule type" value="Genomic_DNA"/>
</dbReference>
<accession>A0A838Y242</accession>
<reference evidence="1 2" key="1">
    <citation type="submission" date="2020-06" db="EMBL/GenBank/DDBJ databases">
        <title>Dysbiosis in marine aquaculture revealed through microbiome analysis: reverse ecology for environmental sustainability.</title>
        <authorList>
            <person name="Haro-Moreno J.M."/>
            <person name="Coutinho F.H."/>
            <person name="Zaragoza-Solas A."/>
            <person name="Picazo A."/>
            <person name="Almagro-Moreno S."/>
            <person name="Lopez-Perez M."/>
        </authorList>
    </citation>
    <scope>NUCLEOTIDE SEQUENCE [LARGE SCALE GENOMIC DNA]</scope>
    <source>
        <strain evidence="1">MCMED-G41</strain>
    </source>
</reference>
<dbReference type="Gene3D" id="2.20.25.10">
    <property type="match status" value="1"/>
</dbReference>
<organism evidence="1 2">
    <name type="scientific">SAR86 cluster bacterium</name>
    <dbReference type="NCBI Taxonomy" id="2030880"/>
    <lineage>
        <taxon>Bacteria</taxon>
        <taxon>Pseudomonadati</taxon>
        <taxon>Pseudomonadota</taxon>
        <taxon>Gammaproteobacteria</taxon>
        <taxon>SAR86 cluster</taxon>
    </lineage>
</organism>
<evidence type="ECO:0000313" key="1">
    <source>
        <dbReference type="EMBL" id="MBA4692947.1"/>
    </source>
</evidence>
<name>A0A838Y242_9GAMM</name>
<evidence type="ECO:0000313" key="2">
    <source>
        <dbReference type="Proteomes" id="UP000551848"/>
    </source>
</evidence>
<proteinExistence type="predicted"/>
<dbReference type="SUPFAM" id="SSF158997">
    <property type="entry name" value="Trm112p-like"/>
    <property type="match status" value="1"/>
</dbReference>
<sequence>MDKDVLELMGCIRCKSKLIDKEKYLECSKCKIGYPIEEDIPRMLEERIFTLND</sequence>
<protein>
    <submittedName>
        <fullName evidence="1">Trm112 family protein</fullName>
    </submittedName>
</protein>
<gene>
    <name evidence="1" type="ORF">H2072_04290</name>
</gene>
<comment type="caution">
    <text evidence="1">The sequence shown here is derived from an EMBL/GenBank/DDBJ whole genome shotgun (WGS) entry which is preliminary data.</text>
</comment>